<evidence type="ECO:0000313" key="2">
    <source>
        <dbReference type="Proteomes" id="UP000784294"/>
    </source>
</evidence>
<dbReference type="EMBL" id="CAAALY010060546">
    <property type="protein sequence ID" value="VEL23191.1"/>
    <property type="molecule type" value="Genomic_DNA"/>
</dbReference>
<accession>A0A3S4ZYW4</accession>
<sequence>MSWLSSQRATWYRTCLRQDDFNCPLQVGLGGKSPHVAVHTTDAHARGCGSLAGLFTAPLPRGSRPERVPELSVTLCSL</sequence>
<reference evidence="1" key="1">
    <citation type="submission" date="2018-11" db="EMBL/GenBank/DDBJ databases">
        <authorList>
            <consortium name="Pathogen Informatics"/>
        </authorList>
    </citation>
    <scope>NUCLEOTIDE SEQUENCE</scope>
</reference>
<name>A0A3S4ZYW4_9PLAT</name>
<organism evidence="1 2">
    <name type="scientific">Protopolystoma xenopodis</name>
    <dbReference type="NCBI Taxonomy" id="117903"/>
    <lineage>
        <taxon>Eukaryota</taxon>
        <taxon>Metazoa</taxon>
        <taxon>Spiralia</taxon>
        <taxon>Lophotrochozoa</taxon>
        <taxon>Platyhelminthes</taxon>
        <taxon>Monogenea</taxon>
        <taxon>Polyopisthocotylea</taxon>
        <taxon>Polystomatidea</taxon>
        <taxon>Polystomatidae</taxon>
        <taxon>Protopolystoma</taxon>
    </lineage>
</organism>
<protein>
    <submittedName>
        <fullName evidence="1">Uncharacterized protein</fullName>
    </submittedName>
</protein>
<dbReference type="AlphaFoldDB" id="A0A3S4ZYW4"/>
<gene>
    <name evidence="1" type="ORF">PXEA_LOCUS16631</name>
</gene>
<evidence type="ECO:0000313" key="1">
    <source>
        <dbReference type="EMBL" id="VEL23191.1"/>
    </source>
</evidence>
<proteinExistence type="predicted"/>
<dbReference type="Proteomes" id="UP000784294">
    <property type="component" value="Unassembled WGS sequence"/>
</dbReference>
<comment type="caution">
    <text evidence="1">The sequence shown here is derived from an EMBL/GenBank/DDBJ whole genome shotgun (WGS) entry which is preliminary data.</text>
</comment>
<keyword evidence="2" id="KW-1185">Reference proteome</keyword>